<sequence>MGHWGVCHQVMFTGQHEECGSNLASSIHEVEESEDEEKTIQVEPIFMPKFKKRKRLSLNRLREIKADMSSRQSSGMSKAPKCESRDRWSTKRYKLAEQSMWEVLKSEGATFENPITRHALRMAARKHIGDTGLLDHLLKHIDGKVAPGGAERFRRWFNPNGIMEYWLESASLDKIRQEAGVQDPYWIPPSALKASGVSTQNTDSIGELNMLKIELAQMKKDMQELIAKKQERSEMRLIKETKQSFVNWKAMTEQRVTEIINSLRGVQGMHEDMLIWKTKVEHQLIQITNKLSGVQTWREHTTSSYSPVRWEDWLENTNLDNFQGNELGPWFGNPEPLNVLPQDVVLQDPNSTLPTQLPNVELTNMKSSRLTLSPHDYSNLLELVPEKLKEDEPNVTPDSSTTVNSKSDLDNSLILFQEMFMELFTSREKMEQQLLDISNTVYRMLAMK</sequence>
<dbReference type="PANTHER" id="PTHR46740:SF1">
    <property type="entry name" value="DYAD PROTEIN"/>
    <property type="match status" value="1"/>
</dbReference>
<feature type="domain" description="PTC1-like winged helix-turn-helix" evidence="2">
    <location>
        <begin position="87"/>
        <end position="169"/>
    </location>
</feature>
<keyword evidence="1" id="KW-0175">Coiled coil</keyword>
<gene>
    <name evidence="3" type="ORF">Fmac_004134</name>
</gene>
<dbReference type="EMBL" id="JBGMDY010000002">
    <property type="protein sequence ID" value="KAL2342849.1"/>
    <property type="molecule type" value="Genomic_DNA"/>
</dbReference>
<evidence type="ECO:0000313" key="3">
    <source>
        <dbReference type="EMBL" id="KAL2342849.1"/>
    </source>
</evidence>
<dbReference type="InterPro" id="IPR044221">
    <property type="entry name" value="DYAD/AMEIOTIC1"/>
</dbReference>
<proteinExistence type="predicted"/>
<keyword evidence="4" id="KW-1185">Reference proteome</keyword>
<dbReference type="AlphaFoldDB" id="A0ABD1N442"/>
<reference evidence="3 4" key="1">
    <citation type="submission" date="2024-08" db="EMBL/GenBank/DDBJ databases">
        <title>Insights into the chromosomal genome structure of Flemingia macrophylla.</title>
        <authorList>
            <person name="Ding Y."/>
            <person name="Zhao Y."/>
            <person name="Bi W."/>
            <person name="Wu M."/>
            <person name="Zhao G."/>
            <person name="Gong Y."/>
            <person name="Li W."/>
            <person name="Zhang P."/>
        </authorList>
    </citation>
    <scope>NUCLEOTIDE SEQUENCE [LARGE SCALE GENOMIC DNA]</scope>
    <source>
        <strain evidence="3">DYQJB</strain>
        <tissue evidence="3">Leaf</tissue>
    </source>
</reference>
<name>A0ABD1N442_9FABA</name>
<accession>A0ABD1N442</accession>
<comment type="caution">
    <text evidence="3">The sequence shown here is derived from an EMBL/GenBank/DDBJ whole genome shotgun (WGS) entry which is preliminary data.</text>
</comment>
<dbReference type="PANTHER" id="PTHR46740">
    <property type="entry name" value="PROTEIN DYAD"/>
    <property type="match status" value="1"/>
</dbReference>
<dbReference type="Proteomes" id="UP001603857">
    <property type="component" value="Unassembled WGS sequence"/>
</dbReference>
<dbReference type="InterPro" id="IPR059080">
    <property type="entry name" value="WHD_PTC1"/>
</dbReference>
<dbReference type="Pfam" id="PF25874">
    <property type="entry name" value="WHD_plant_repro"/>
    <property type="match status" value="1"/>
</dbReference>
<evidence type="ECO:0000256" key="1">
    <source>
        <dbReference type="SAM" id="Coils"/>
    </source>
</evidence>
<organism evidence="3 4">
    <name type="scientific">Flemingia macrophylla</name>
    <dbReference type="NCBI Taxonomy" id="520843"/>
    <lineage>
        <taxon>Eukaryota</taxon>
        <taxon>Viridiplantae</taxon>
        <taxon>Streptophyta</taxon>
        <taxon>Embryophyta</taxon>
        <taxon>Tracheophyta</taxon>
        <taxon>Spermatophyta</taxon>
        <taxon>Magnoliopsida</taxon>
        <taxon>eudicotyledons</taxon>
        <taxon>Gunneridae</taxon>
        <taxon>Pentapetalae</taxon>
        <taxon>rosids</taxon>
        <taxon>fabids</taxon>
        <taxon>Fabales</taxon>
        <taxon>Fabaceae</taxon>
        <taxon>Papilionoideae</taxon>
        <taxon>50 kb inversion clade</taxon>
        <taxon>NPAAA clade</taxon>
        <taxon>indigoferoid/millettioid clade</taxon>
        <taxon>Phaseoleae</taxon>
        <taxon>Flemingia</taxon>
    </lineage>
</organism>
<protein>
    <recommendedName>
        <fullName evidence="2">PTC1-like winged helix-turn-helix domain-containing protein</fullName>
    </recommendedName>
</protein>
<evidence type="ECO:0000313" key="4">
    <source>
        <dbReference type="Proteomes" id="UP001603857"/>
    </source>
</evidence>
<feature type="coiled-coil region" evidence="1">
    <location>
        <begin position="208"/>
        <end position="235"/>
    </location>
</feature>
<evidence type="ECO:0000259" key="2">
    <source>
        <dbReference type="Pfam" id="PF25874"/>
    </source>
</evidence>